<dbReference type="Pfam" id="PF01434">
    <property type="entry name" value="Peptidase_M41"/>
    <property type="match status" value="1"/>
</dbReference>
<dbReference type="GO" id="GO:0005886">
    <property type="term" value="C:plasma membrane"/>
    <property type="evidence" value="ECO:0007669"/>
    <property type="project" value="TreeGrafter"/>
</dbReference>
<dbReference type="AlphaFoldDB" id="A0AAW8PD36"/>
<dbReference type="InterPro" id="IPR027417">
    <property type="entry name" value="P-loop_NTPase"/>
</dbReference>
<dbReference type="InterPro" id="IPR003593">
    <property type="entry name" value="AAA+_ATPase"/>
</dbReference>
<dbReference type="PANTHER" id="PTHR23076">
    <property type="entry name" value="METALLOPROTEASE M41 FTSH"/>
    <property type="match status" value="1"/>
</dbReference>
<dbReference type="GO" id="GO:0006508">
    <property type="term" value="P:proteolysis"/>
    <property type="evidence" value="ECO:0007669"/>
    <property type="project" value="InterPro"/>
</dbReference>
<dbReference type="GO" id="GO:0016887">
    <property type="term" value="F:ATP hydrolysis activity"/>
    <property type="evidence" value="ECO:0007669"/>
    <property type="project" value="InterPro"/>
</dbReference>
<dbReference type="Gene3D" id="1.20.58.760">
    <property type="entry name" value="Peptidase M41"/>
    <property type="match status" value="1"/>
</dbReference>
<comment type="caution">
    <text evidence="2">The sequence shown here is derived from an EMBL/GenBank/DDBJ whole genome shotgun (WGS) entry which is preliminary data.</text>
</comment>
<sequence>MTRPTPLEGKASTKLSRTVCLLSLRNTLKAHGAVYDENPFTLAVAVPEELMNDYVGAFKTLRQTEAVLADVELAAVAPKARGRRDFSEVKLLLRYSDRVLVLLDREEGVPSYLTAAVDRVTKVAPIDGELLSEAVRAVLDWQLPIEEAEDLLKFPVEDVLAALRPGRSAADARKRLEAAAASMLDVGTVPVESLSGYEEVGDWARTVVADVTAWRNGNLPWMEVDSGVLLSGPPGVGKTLFARALARSCECSFVASSLAQWQAAGHLGDLLKAMRETFRIAAERAPTILLLDEFDAVGDRAAFSGQNAQYSTEVVAGLLECLDGAFRREGVVVIGACNHPGRIDRALLRPGRLGRQFRLSLPNAAAREGILKTYLGDALSKGDIAKLATEIIAFSGADIEQLVKDARRKARVQSRNIKLCDVLSSLPPAEPIEGKLRDHICIHEAGHAAAIIALDMGRLEGVIVMDSFRTGIGIGGGAHFDSGGRVHDTQFFKSALVVQLAGMAAEKALLGDHLEGAGGGAGSDLQKAADIATCMVAQLGMGGITNFFTANTSKELEGIRRTMPAINRRVEELLAEAHDVASALVSRNEHFICELAAILNIDGQVAGDRATSLFDELEPDDDE</sequence>
<feature type="domain" description="AAA+ ATPase" evidence="1">
    <location>
        <begin position="224"/>
        <end position="363"/>
    </location>
</feature>
<dbReference type="GO" id="GO:0030163">
    <property type="term" value="P:protein catabolic process"/>
    <property type="evidence" value="ECO:0007669"/>
    <property type="project" value="TreeGrafter"/>
</dbReference>
<accession>A0AAW8PD36</accession>
<dbReference type="PANTHER" id="PTHR23076:SF97">
    <property type="entry name" value="ATP-DEPENDENT ZINC METALLOPROTEASE YME1L1"/>
    <property type="match status" value="1"/>
</dbReference>
<dbReference type="Pfam" id="PF00004">
    <property type="entry name" value="AAA"/>
    <property type="match status" value="1"/>
</dbReference>
<dbReference type="EMBL" id="JAVLSH010000025">
    <property type="protein sequence ID" value="MDR9764134.1"/>
    <property type="molecule type" value="Genomic_DNA"/>
</dbReference>
<dbReference type="InterPro" id="IPR037219">
    <property type="entry name" value="Peptidase_M41-like"/>
</dbReference>
<evidence type="ECO:0000259" key="1">
    <source>
        <dbReference type="SMART" id="SM00382"/>
    </source>
</evidence>
<keyword evidence="3" id="KW-1185">Reference proteome</keyword>
<protein>
    <submittedName>
        <fullName evidence="2">AAA family ATPase</fullName>
    </submittedName>
</protein>
<evidence type="ECO:0000313" key="3">
    <source>
        <dbReference type="Proteomes" id="UP001269402"/>
    </source>
</evidence>
<dbReference type="GO" id="GO:0004176">
    <property type="term" value="F:ATP-dependent peptidase activity"/>
    <property type="evidence" value="ECO:0007669"/>
    <property type="project" value="InterPro"/>
</dbReference>
<dbReference type="Gene3D" id="3.40.50.300">
    <property type="entry name" value="P-loop containing nucleotide triphosphate hydrolases"/>
    <property type="match status" value="1"/>
</dbReference>
<gene>
    <name evidence="2" type="ORF">RJJ37_31700</name>
</gene>
<dbReference type="GO" id="GO:0004222">
    <property type="term" value="F:metalloendopeptidase activity"/>
    <property type="evidence" value="ECO:0007669"/>
    <property type="project" value="InterPro"/>
</dbReference>
<evidence type="ECO:0000313" key="2">
    <source>
        <dbReference type="EMBL" id="MDR9764134.1"/>
    </source>
</evidence>
<dbReference type="InterPro" id="IPR003959">
    <property type="entry name" value="ATPase_AAA_core"/>
</dbReference>
<reference evidence="3" key="1">
    <citation type="submission" date="2023-07" db="EMBL/GenBank/DDBJ databases">
        <title>Genomic characterization of faba bean (Vicia faba) microsymbionts in Mexican soils.</title>
        <authorList>
            <person name="Rivera Orduna F.N."/>
            <person name="Guevara-Luna J."/>
            <person name="Yan J."/>
            <person name="Arroyo-Herrera I."/>
            <person name="Li Y."/>
            <person name="Vasquez-Murrieta M.S."/>
            <person name="Wang E.T."/>
        </authorList>
    </citation>
    <scope>NUCLEOTIDE SEQUENCE [LARGE SCALE GENOMIC DNA]</scope>
    <source>
        <strain evidence="3">CH6</strain>
    </source>
</reference>
<dbReference type="InterPro" id="IPR000642">
    <property type="entry name" value="Peptidase_M41"/>
</dbReference>
<organism evidence="2 3">
    <name type="scientific">Rhizobium redzepovicii</name>
    <dbReference type="NCBI Taxonomy" id="2867518"/>
    <lineage>
        <taxon>Bacteria</taxon>
        <taxon>Pseudomonadati</taxon>
        <taxon>Pseudomonadota</taxon>
        <taxon>Alphaproteobacteria</taxon>
        <taxon>Hyphomicrobiales</taxon>
        <taxon>Rhizobiaceae</taxon>
        <taxon>Rhizobium/Agrobacterium group</taxon>
        <taxon>Rhizobium</taxon>
    </lineage>
</organism>
<dbReference type="CDD" id="cd19481">
    <property type="entry name" value="RecA-like_protease"/>
    <property type="match status" value="1"/>
</dbReference>
<name>A0AAW8PD36_9HYPH</name>
<dbReference type="RefSeq" id="WP_310808841.1">
    <property type="nucleotide sequence ID" value="NZ_JAVLSH010000025.1"/>
</dbReference>
<proteinExistence type="predicted"/>
<dbReference type="SMART" id="SM00382">
    <property type="entry name" value="AAA"/>
    <property type="match status" value="1"/>
</dbReference>
<dbReference type="GO" id="GO:0005524">
    <property type="term" value="F:ATP binding"/>
    <property type="evidence" value="ECO:0007669"/>
    <property type="project" value="InterPro"/>
</dbReference>
<dbReference type="Proteomes" id="UP001269402">
    <property type="component" value="Unassembled WGS sequence"/>
</dbReference>
<dbReference type="Gene3D" id="1.10.8.60">
    <property type="match status" value="1"/>
</dbReference>
<dbReference type="SUPFAM" id="SSF52540">
    <property type="entry name" value="P-loop containing nucleoside triphosphate hydrolases"/>
    <property type="match status" value="1"/>
</dbReference>
<dbReference type="SUPFAM" id="SSF140990">
    <property type="entry name" value="FtsH protease domain-like"/>
    <property type="match status" value="1"/>
</dbReference>